<dbReference type="AlphaFoldDB" id="A0A254NCH8"/>
<comment type="caution">
    <text evidence="3">The sequence shown here is derived from an EMBL/GenBank/DDBJ whole genome shotgun (WGS) entry which is preliminary data.</text>
</comment>
<feature type="region of interest" description="Disordered" evidence="1">
    <location>
        <begin position="32"/>
        <end position="63"/>
    </location>
</feature>
<gene>
    <name evidence="3" type="ORF">CDO81_16265</name>
</gene>
<reference evidence="3 4" key="1">
    <citation type="journal article" date="2007" name="Int. J. Syst. Evol. Microbiol.">
        <title>Description of Pelomonas aquatica sp. nov. and Pelomonas puraquae sp. nov., isolated from industrial and haemodialysis water.</title>
        <authorList>
            <person name="Gomila M."/>
            <person name="Bowien B."/>
            <person name="Falsen E."/>
            <person name="Moore E.R."/>
            <person name="Lalucat J."/>
        </authorList>
    </citation>
    <scope>NUCLEOTIDE SEQUENCE [LARGE SCALE GENOMIC DNA]</scope>
    <source>
        <strain evidence="3 4">CCUG 52769</strain>
    </source>
</reference>
<feature type="compositionally biased region" description="Low complexity" evidence="1">
    <location>
        <begin position="32"/>
        <end position="50"/>
    </location>
</feature>
<accession>A0A254NCH8</accession>
<keyword evidence="4" id="KW-1185">Reference proteome</keyword>
<dbReference type="RefSeq" id="WP_088484272.1">
    <property type="nucleotide sequence ID" value="NZ_NISI01000006.1"/>
</dbReference>
<feature type="compositionally biased region" description="Basic and acidic residues" evidence="1">
    <location>
        <begin position="54"/>
        <end position="63"/>
    </location>
</feature>
<dbReference type="OrthoDB" id="8592283at2"/>
<evidence type="ECO:0000256" key="1">
    <source>
        <dbReference type="SAM" id="MobiDB-lite"/>
    </source>
</evidence>
<evidence type="ECO:0000313" key="3">
    <source>
        <dbReference type="EMBL" id="OWR03118.1"/>
    </source>
</evidence>
<sequence>MRRVPSAALLAALLAATTAAQADSFVSSAAGAGSASSGSVSDSLKQSSGSSSGGERRAEGRYRVTDVAQAEAGKLRLTLQRNGAEPVELTLPRQALAARPVQVGDEVQATPQPYGIAFAHADTGRAFYLVLEDAWHRELAARPVGPVSPVSALAGS</sequence>
<feature type="chain" id="PRO_5012445527" evidence="2">
    <location>
        <begin position="23"/>
        <end position="156"/>
    </location>
</feature>
<name>A0A254NCH8_9BURK</name>
<evidence type="ECO:0000313" key="4">
    <source>
        <dbReference type="Proteomes" id="UP000197446"/>
    </source>
</evidence>
<protein>
    <submittedName>
        <fullName evidence="3">Uncharacterized protein</fullName>
    </submittedName>
</protein>
<feature type="signal peptide" evidence="2">
    <location>
        <begin position="1"/>
        <end position="22"/>
    </location>
</feature>
<organism evidence="3 4">
    <name type="scientific">Roseateles puraquae</name>
    <dbReference type="NCBI Taxonomy" id="431059"/>
    <lineage>
        <taxon>Bacteria</taxon>
        <taxon>Pseudomonadati</taxon>
        <taxon>Pseudomonadota</taxon>
        <taxon>Betaproteobacteria</taxon>
        <taxon>Burkholderiales</taxon>
        <taxon>Sphaerotilaceae</taxon>
        <taxon>Roseateles</taxon>
    </lineage>
</organism>
<proteinExistence type="predicted"/>
<dbReference type="EMBL" id="NISI01000006">
    <property type="protein sequence ID" value="OWR03118.1"/>
    <property type="molecule type" value="Genomic_DNA"/>
</dbReference>
<evidence type="ECO:0000256" key="2">
    <source>
        <dbReference type="SAM" id="SignalP"/>
    </source>
</evidence>
<keyword evidence="2" id="KW-0732">Signal</keyword>
<dbReference type="Proteomes" id="UP000197446">
    <property type="component" value="Unassembled WGS sequence"/>
</dbReference>